<evidence type="ECO:0000313" key="2">
    <source>
        <dbReference type="Proteomes" id="UP000634136"/>
    </source>
</evidence>
<reference evidence="1" key="1">
    <citation type="submission" date="2020-09" db="EMBL/GenBank/DDBJ databases">
        <title>Genome-Enabled Discovery of Anthraquinone Biosynthesis in Senna tora.</title>
        <authorList>
            <person name="Kang S.-H."/>
            <person name="Pandey R.P."/>
            <person name="Lee C.-M."/>
            <person name="Sim J.-S."/>
            <person name="Jeong J.-T."/>
            <person name="Choi B.-S."/>
            <person name="Jung M."/>
            <person name="Ginzburg D."/>
            <person name="Zhao K."/>
            <person name="Won S.Y."/>
            <person name="Oh T.-J."/>
            <person name="Yu Y."/>
            <person name="Kim N.-H."/>
            <person name="Lee O.R."/>
            <person name="Lee T.-H."/>
            <person name="Bashyal P."/>
            <person name="Kim T.-S."/>
            <person name="Lee W.-H."/>
            <person name="Kawkins C."/>
            <person name="Kim C.-K."/>
            <person name="Kim J.S."/>
            <person name="Ahn B.O."/>
            <person name="Rhee S.Y."/>
            <person name="Sohng J.K."/>
        </authorList>
    </citation>
    <scope>NUCLEOTIDE SEQUENCE</scope>
    <source>
        <tissue evidence="1">Leaf</tissue>
    </source>
</reference>
<proteinExistence type="predicted"/>
<sequence>MASKAGDSISKVRLREIGVEGFDLIEKTFGEQKRVRQQASPMVMSSKQAAYYYGGLNTVDLDHV</sequence>
<dbReference type="Proteomes" id="UP000634136">
    <property type="component" value="Unassembled WGS sequence"/>
</dbReference>
<organism evidence="1 2">
    <name type="scientific">Senna tora</name>
    <dbReference type="NCBI Taxonomy" id="362788"/>
    <lineage>
        <taxon>Eukaryota</taxon>
        <taxon>Viridiplantae</taxon>
        <taxon>Streptophyta</taxon>
        <taxon>Embryophyta</taxon>
        <taxon>Tracheophyta</taxon>
        <taxon>Spermatophyta</taxon>
        <taxon>Magnoliopsida</taxon>
        <taxon>eudicotyledons</taxon>
        <taxon>Gunneridae</taxon>
        <taxon>Pentapetalae</taxon>
        <taxon>rosids</taxon>
        <taxon>fabids</taxon>
        <taxon>Fabales</taxon>
        <taxon>Fabaceae</taxon>
        <taxon>Caesalpinioideae</taxon>
        <taxon>Cassia clade</taxon>
        <taxon>Senna</taxon>
    </lineage>
</organism>
<name>A0A835CEM9_9FABA</name>
<dbReference type="AlphaFoldDB" id="A0A835CEM9"/>
<accession>A0A835CEM9</accession>
<evidence type="ECO:0000313" key="1">
    <source>
        <dbReference type="EMBL" id="KAF7837795.1"/>
    </source>
</evidence>
<protein>
    <submittedName>
        <fullName evidence="1">Uncharacterized protein</fullName>
    </submittedName>
</protein>
<gene>
    <name evidence="1" type="ORF">G2W53_006277</name>
</gene>
<keyword evidence="2" id="KW-1185">Reference proteome</keyword>
<dbReference type="EMBL" id="JAAIUW010000003">
    <property type="protein sequence ID" value="KAF7837795.1"/>
    <property type="molecule type" value="Genomic_DNA"/>
</dbReference>
<dbReference type="OrthoDB" id="1660139at2759"/>
<comment type="caution">
    <text evidence="1">The sequence shown here is derived from an EMBL/GenBank/DDBJ whole genome shotgun (WGS) entry which is preliminary data.</text>
</comment>